<dbReference type="AlphaFoldDB" id="A0A8H5HYH0"/>
<evidence type="ECO:0000256" key="1">
    <source>
        <dbReference type="SAM" id="MobiDB-lite"/>
    </source>
</evidence>
<evidence type="ECO:0000259" key="2">
    <source>
        <dbReference type="PROSITE" id="PS50048"/>
    </source>
</evidence>
<protein>
    <recommendedName>
        <fullName evidence="2">Zn(2)-C6 fungal-type domain-containing protein</fullName>
    </recommendedName>
</protein>
<feature type="domain" description="Zn(2)-C6 fungal-type" evidence="2">
    <location>
        <begin position="33"/>
        <end position="64"/>
    </location>
</feature>
<dbReference type="PROSITE" id="PS00463">
    <property type="entry name" value="ZN2_CY6_FUNGAL_1"/>
    <property type="match status" value="1"/>
</dbReference>
<dbReference type="Proteomes" id="UP000518752">
    <property type="component" value="Unassembled WGS sequence"/>
</dbReference>
<dbReference type="PROSITE" id="PS50048">
    <property type="entry name" value="ZN2_CY6_FUNGAL_2"/>
    <property type="match status" value="1"/>
</dbReference>
<feature type="region of interest" description="Disordered" evidence="1">
    <location>
        <begin position="97"/>
        <end position="222"/>
    </location>
</feature>
<dbReference type="InterPro" id="IPR001138">
    <property type="entry name" value="Zn2Cys6_DnaBD"/>
</dbReference>
<organism evidence="3 4">
    <name type="scientific">Collybiopsis confluens</name>
    <dbReference type="NCBI Taxonomy" id="2823264"/>
    <lineage>
        <taxon>Eukaryota</taxon>
        <taxon>Fungi</taxon>
        <taxon>Dikarya</taxon>
        <taxon>Basidiomycota</taxon>
        <taxon>Agaricomycotina</taxon>
        <taxon>Agaricomycetes</taxon>
        <taxon>Agaricomycetidae</taxon>
        <taxon>Agaricales</taxon>
        <taxon>Marasmiineae</taxon>
        <taxon>Omphalotaceae</taxon>
        <taxon>Collybiopsis</taxon>
    </lineage>
</organism>
<keyword evidence="4" id="KW-1185">Reference proteome</keyword>
<evidence type="ECO:0000313" key="4">
    <source>
        <dbReference type="Proteomes" id="UP000518752"/>
    </source>
</evidence>
<reference evidence="3 4" key="1">
    <citation type="journal article" date="2020" name="ISME J.">
        <title>Uncovering the hidden diversity of litter-decomposition mechanisms in mushroom-forming fungi.</title>
        <authorList>
            <person name="Floudas D."/>
            <person name="Bentzer J."/>
            <person name="Ahren D."/>
            <person name="Johansson T."/>
            <person name="Persson P."/>
            <person name="Tunlid A."/>
        </authorList>
    </citation>
    <scope>NUCLEOTIDE SEQUENCE [LARGE SCALE GENOMIC DNA]</scope>
    <source>
        <strain evidence="3 4">CBS 406.79</strain>
    </source>
</reference>
<dbReference type="CDD" id="cd00067">
    <property type="entry name" value="GAL4"/>
    <property type="match status" value="1"/>
</dbReference>
<dbReference type="EMBL" id="JAACJN010000009">
    <property type="protein sequence ID" value="KAF5391699.1"/>
    <property type="molecule type" value="Genomic_DNA"/>
</dbReference>
<sequence length="222" mass="23480">MPPAAEPGPVGKGGQTPKKGGSKAKGSVRAKSGCYTCRIRRKKCDERPDAEGRCETCLRLRLQCLGFGAKRPEWLRENNNVNELRDKIKAFLASQGMIKGHSGSGPRAPEQEPPTLHLSAQTFPSPTQSPPSQLLVLSNEAARHEPISAVREEWPFPGPPPPPGYDGSLGPPPPPGHPAGPPILHPGGPAGPSSRNPSPFGHPPPPPQEGFPPAQAPTNHLI</sequence>
<feature type="compositionally biased region" description="Basic and acidic residues" evidence="1">
    <location>
        <begin position="141"/>
        <end position="154"/>
    </location>
</feature>
<gene>
    <name evidence="3" type="ORF">D9757_002553</name>
</gene>
<feature type="compositionally biased region" description="Pro residues" evidence="1">
    <location>
        <begin position="156"/>
        <end position="184"/>
    </location>
</feature>
<evidence type="ECO:0000313" key="3">
    <source>
        <dbReference type="EMBL" id="KAF5391699.1"/>
    </source>
</evidence>
<feature type="compositionally biased region" description="Low complexity" evidence="1">
    <location>
        <begin position="211"/>
        <end position="222"/>
    </location>
</feature>
<feature type="compositionally biased region" description="Low complexity" evidence="1">
    <location>
        <begin position="121"/>
        <end position="138"/>
    </location>
</feature>
<feature type="region of interest" description="Disordered" evidence="1">
    <location>
        <begin position="1"/>
        <end position="30"/>
    </location>
</feature>
<dbReference type="Gene3D" id="4.10.240.10">
    <property type="entry name" value="Zn(2)-C6 fungal-type DNA-binding domain"/>
    <property type="match status" value="1"/>
</dbReference>
<proteinExistence type="predicted"/>
<comment type="caution">
    <text evidence="3">The sequence shown here is derived from an EMBL/GenBank/DDBJ whole genome shotgun (WGS) entry which is preliminary data.</text>
</comment>
<dbReference type="GO" id="GO:0008270">
    <property type="term" value="F:zinc ion binding"/>
    <property type="evidence" value="ECO:0007669"/>
    <property type="project" value="InterPro"/>
</dbReference>
<dbReference type="InterPro" id="IPR036864">
    <property type="entry name" value="Zn2-C6_fun-type_DNA-bd_sf"/>
</dbReference>
<feature type="compositionally biased region" description="Pro residues" evidence="1">
    <location>
        <begin position="200"/>
        <end position="210"/>
    </location>
</feature>
<dbReference type="GO" id="GO:0000981">
    <property type="term" value="F:DNA-binding transcription factor activity, RNA polymerase II-specific"/>
    <property type="evidence" value="ECO:0007669"/>
    <property type="project" value="InterPro"/>
</dbReference>
<accession>A0A8H5HYH0</accession>
<name>A0A8H5HYH0_9AGAR</name>
<dbReference type="OrthoDB" id="5419315at2759"/>
<dbReference type="SMART" id="SM00066">
    <property type="entry name" value="GAL4"/>
    <property type="match status" value="1"/>
</dbReference>
<dbReference type="SUPFAM" id="SSF57701">
    <property type="entry name" value="Zn2/Cys6 DNA-binding domain"/>
    <property type="match status" value="1"/>
</dbReference>